<keyword evidence="8 10" id="KW-0131">Cell cycle</keyword>
<dbReference type="OrthoDB" id="9808936at2"/>
<comment type="similarity">
    <text evidence="10">Belongs to the glycosyltransferase 28 family. MurG subfamily.</text>
</comment>
<feature type="domain" description="Glycosyl transferase family 28 C-terminal" evidence="12">
    <location>
        <begin position="205"/>
        <end position="368"/>
    </location>
</feature>
<dbReference type="Pfam" id="PF04101">
    <property type="entry name" value="Glyco_tran_28_C"/>
    <property type="match status" value="1"/>
</dbReference>
<keyword evidence="5 10" id="KW-0133">Cell shape</keyword>
<evidence type="ECO:0000256" key="3">
    <source>
        <dbReference type="ARBA" id="ARBA00022676"/>
    </source>
</evidence>
<evidence type="ECO:0000313" key="14">
    <source>
        <dbReference type="Proteomes" id="UP000010301"/>
    </source>
</evidence>
<dbReference type="EMBL" id="ACFG01000006">
    <property type="protein sequence ID" value="EEH64213.1"/>
    <property type="molecule type" value="Genomic_DNA"/>
</dbReference>
<feature type="binding site" evidence="10">
    <location>
        <position position="310"/>
    </location>
    <ligand>
        <name>UDP-N-acetyl-alpha-D-glucosamine</name>
        <dbReference type="ChEBI" id="CHEBI:57705"/>
    </ligand>
</feature>
<dbReference type="GO" id="GO:0005975">
    <property type="term" value="P:carbohydrate metabolic process"/>
    <property type="evidence" value="ECO:0007669"/>
    <property type="project" value="InterPro"/>
</dbReference>
<dbReference type="SUPFAM" id="SSF53756">
    <property type="entry name" value="UDP-Glycosyltransferase/glycogen phosphorylase"/>
    <property type="match status" value="1"/>
</dbReference>
<dbReference type="GO" id="GO:0009252">
    <property type="term" value="P:peptidoglycan biosynthetic process"/>
    <property type="evidence" value="ECO:0007669"/>
    <property type="project" value="UniProtKB-UniRule"/>
</dbReference>
<dbReference type="GO" id="GO:0051991">
    <property type="term" value="F:UDP-N-acetyl-D-glucosamine:N-acetylmuramoyl-L-alanyl-D-glutamyl-meso-2,6-diaminopimelyl-D-alanyl-D-alanine-diphosphoundecaprenol 4-beta-N-acetylglucosaminlytransferase activity"/>
    <property type="evidence" value="ECO:0007669"/>
    <property type="project" value="RHEA"/>
</dbReference>
<keyword evidence="9 10" id="KW-0961">Cell wall biogenesis/degradation</keyword>
<evidence type="ECO:0000256" key="4">
    <source>
        <dbReference type="ARBA" id="ARBA00022679"/>
    </source>
</evidence>
<evidence type="ECO:0000256" key="9">
    <source>
        <dbReference type="ARBA" id="ARBA00023316"/>
    </source>
</evidence>
<dbReference type="Proteomes" id="UP000010301">
    <property type="component" value="Unassembled WGS sequence"/>
</dbReference>
<dbReference type="InterPro" id="IPR004276">
    <property type="entry name" value="GlycoTrans_28_N"/>
</dbReference>
<keyword evidence="2 10" id="KW-0132">Cell division</keyword>
<keyword evidence="3 10" id="KW-0328">Glycosyltransferase</keyword>
<comment type="subcellular location">
    <subcellularLocation>
        <location evidence="10">Cell membrane</location>
        <topology evidence="10">Peripheral membrane protein</topology>
        <orientation evidence="10">Cytoplasmic side</orientation>
    </subcellularLocation>
</comment>
<evidence type="ECO:0000256" key="7">
    <source>
        <dbReference type="ARBA" id="ARBA00023136"/>
    </source>
</evidence>
<protein>
    <recommendedName>
        <fullName evidence="10">UDP-N-acetylglucosamine--N-acetylmuramyl-(pentapeptide) pyrophosphoryl-undecaprenol N-acetylglucosamine transferase</fullName>
        <ecNumber evidence="10">2.4.1.227</ecNumber>
    </recommendedName>
    <alternativeName>
        <fullName evidence="10">Undecaprenyl-PP-MurNAc-pentapeptide-UDPGlcNAc GlcNAc transferase</fullName>
    </alternativeName>
</protein>
<comment type="catalytic activity">
    <reaction evidence="10">
        <text>di-trans,octa-cis-undecaprenyl diphospho-N-acetyl-alpha-D-muramoyl-L-alanyl-D-glutamyl-meso-2,6-diaminopimeloyl-D-alanyl-D-alanine + UDP-N-acetyl-alpha-D-glucosamine = di-trans,octa-cis-undecaprenyl diphospho-[N-acetyl-alpha-D-glucosaminyl-(1-&gt;4)]-N-acetyl-alpha-D-muramoyl-L-alanyl-D-glutamyl-meso-2,6-diaminopimeloyl-D-alanyl-D-alanine + UDP + H(+)</text>
        <dbReference type="Rhea" id="RHEA:31227"/>
        <dbReference type="ChEBI" id="CHEBI:15378"/>
        <dbReference type="ChEBI" id="CHEBI:57705"/>
        <dbReference type="ChEBI" id="CHEBI:58223"/>
        <dbReference type="ChEBI" id="CHEBI:61387"/>
        <dbReference type="ChEBI" id="CHEBI:61388"/>
        <dbReference type="EC" id="2.4.1.227"/>
    </reaction>
</comment>
<evidence type="ECO:0000313" key="13">
    <source>
        <dbReference type="EMBL" id="EEH64213.1"/>
    </source>
</evidence>
<evidence type="ECO:0000256" key="10">
    <source>
        <dbReference type="HAMAP-Rule" id="MF_00033"/>
    </source>
</evidence>
<comment type="caution">
    <text evidence="10">Lacks conserved residue(s) required for the propagation of feature annotation.</text>
</comment>
<dbReference type="InterPro" id="IPR006009">
    <property type="entry name" value="GlcNAc_MurG"/>
</dbReference>
<dbReference type="Gene3D" id="3.40.50.2000">
    <property type="entry name" value="Glycogen Phosphorylase B"/>
    <property type="match status" value="2"/>
</dbReference>
<accession>C0VZB2</accession>
<evidence type="ECO:0000259" key="11">
    <source>
        <dbReference type="Pfam" id="PF03033"/>
    </source>
</evidence>
<dbReference type="GO" id="GO:0051301">
    <property type="term" value="P:cell division"/>
    <property type="evidence" value="ECO:0007669"/>
    <property type="project" value="UniProtKB-KW"/>
</dbReference>
<dbReference type="NCBIfam" id="TIGR01133">
    <property type="entry name" value="murG"/>
    <property type="match status" value="1"/>
</dbReference>
<dbReference type="PANTHER" id="PTHR21015">
    <property type="entry name" value="UDP-N-ACETYLGLUCOSAMINE--N-ACETYLMURAMYL-(PENTAPEPTIDE) PYROPHOSPHORYL-UNDECAPRENOL N-ACETYLGLUCOSAMINE TRANSFERASE 1"/>
    <property type="match status" value="1"/>
</dbReference>
<keyword evidence="7 10" id="KW-0472">Membrane</keyword>
<dbReference type="GO" id="GO:0050511">
    <property type="term" value="F:undecaprenyldiphospho-muramoylpentapeptide beta-N-acetylglucosaminyltransferase activity"/>
    <property type="evidence" value="ECO:0007669"/>
    <property type="project" value="UniProtKB-UniRule"/>
</dbReference>
<comment type="pathway">
    <text evidence="10">Cell wall biogenesis; peptidoglycan biosynthesis.</text>
</comment>
<feature type="binding site" evidence="10">
    <location>
        <begin position="17"/>
        <end position="19"/>
    </location>
    <ligand>
        <name>UDP-N-acetyl-alpha-D-glucosamine</name>
        <dbReference type="ChEBI" id="CHEBI:57705"/>
    </ligand>
</feature>
<evidence type="ECO:0000259" key="12">
    <source>
        <dbReference type="Pfam" id="PF04101"/>
    </source>
</evidence>
<keyword evidence="6 10" id="KW-0573">Peptidoglycan synthesis</keyword>
<dbReference type="STRING" id="525245.HMPREF0044_0502"/>
<evidence type="ECO:0000256" key="1">
    <source>
        <dbReference type="ARBA" id="ARBA00022475"/>
    </source>
</evidence>
<evidence type="ECO:0000256" key="5">
    <source>
        <dbReference type="ARBA" id="ARBA00022960"/>
    </source>
</evidence>
<dbReference type="EC" id="2.4.1.227" evidence="10"/>
<keyword evidence="1 10" id="KW-1003">Cell membrane</keyword>
<gene>
    <name evidence="10 13" type="primary">murG</name>
    <name evidence="13" type="ORF">HMPREF0044_0502</name>
</gene>
<dbReference type="AlphaFoldDB" id="C0VZB2"/>
<organism evidence="13 14">
    <name type="scientific">Gleimia coleocanis DSM 15436</name>
    <dbReference type="NCBI Taxonomy" id="525245"/>
    <lineage>
        <taxon>Bacteria</taxon>
        <taxon>Bacillati</taxon>
        <taxon>Actinomycetota</taxon>
        <taxon>Actinomycetes</taxon>
        <taxon>Actinomycetales</taxon>
        <taxon>Actinomycetaceae</taxon>
        <taxon>Gleimia</taxon>
    </lineage>
</organism>
<dbReference type="GO" id="GO:0005886">
    <property type="term" value="C:plasma membrane"/>
    <property type="evidence" value="ECO:0007669"/>
    <property type="project" value="UniProtKB-SubCell"/>
</dbReference>
<evidence type="ECO:0000256" key="8">
    <source>
        <dbReference type="ARBA" id="ARBA00023306"/>
    </source>
</evidence>
<keyword evidence="4 10" id="KW-0808">Transferase</keyword>
<comment type="function">
    <text evidence="10">Cell wall formation. Catalyzes the transfer of a GlcNAc subunit on undecaprenyl-pyrophosphoryl-MurNAc-pentapeptide (lipid intermediate I) to form undecaprenyl-pyrophosphoryl-MurNAc-(pentapeptide)GlcNAc (lipid intermediate II).</text>
</comment>
<dbReference type="InterPro" id="IPR007235">
    <property type="entry name" value="Glyco_trans_28_C"/>
</dbReference>
<dbReference type="HAMAP" id="MF_00033">
    <property type="entry name" value="MurG"/>
    <property type="match status" value="1"/>
</dbReference>
<proteinExistence type="inferred from homology"/>
<feature type="domain" description="Glycosyltransferase family 28 N-terminal" evidence="11">
    <location>
        <begin position="10"/>
        <end position="146"/>
    </location>
</feature>
<feature type="binding site" evidence="10">
    <location>
        <position position="212"/>
    </location>
    <ligand>
        <name>UDP-N-acetyl-alpha-D-glucosamine</name>
        <dbReference type="ChEBI" id="CHEBI:57705"/>
    </ligand>
</feature>
<dbReference type="GO" id="GO:0008360">
    <property type="term" value="P:regulation of cell shape"/>
    <property type="evidence" value="ECO:0007669"/>
    <property type="project" value="UniProtKB-KW"/>
</dbReference>
<dbReference type="GO" id="GO:0071555">
    <property type="term" value="P:cell wall organization"/>
    <property type="evidence" value="ECO:0007669"/>
    <property type="project" value="UniProtKB-KW"/>
</dbReference>
<dbReference type="CDD" id="cd03785">
    <property type="entry name" value="GT28_MurG"/>
    <property type="match status" value="1"/>
</dbReference>
<feature type="binding site" evidence="10">
    <location>
        <position position="129"/>
    </location>
    <ligand>
        <name>UDP-N-acetyl-alpha-D-glucosamine</name>
        <dbReference type="ChEBI" id="CHEBI:57705"/>
    </ligand>
</feature>
<dbReference type="Pfam" id="PF03033">
    <property type="entry name" value="Glyco_transf_28"/>
    <property type="match status" value="1"/>
</dbReference>
<evidence type="ECO:0000256" key="2">
    <source>
        <dbReference type="ARBA" id="ARBA00022618"/>
    </source>
</evidence>
<reference evidence="13 14" key="1">
    <citation type="submission" date="2009-01" db="EMBL/GenBank/DDBJ databases">
        <authorList>
            <person name="Qin X."/>
            <person name="Bachman B."/>
            <person name="Battles P."/>
            <person name="Bell A."/>
            <person name="Bess C."/>
            <person name="Bickham C."/>
            <person name="Chaboub L."/>
            <person name="Chen D."/>
            <person name="Coyle M."/>
            <person name="Deiros D.R."/>
            <person name="Dinh H."/>
            <person name="Forbes L."/>
            <person name="Fowler G."/>
            <person name="Francisco L."/>
            <person name="Fu Q."/>
            <person name="Gubbala S."/>
            <person name="Hale W."/>
            <person name="Han Y."/>
            <person name="Hemphill L."/>
            <person name="Highlander S.K."/>
            <person name="Hirani K."/>
            <person name="Hogues M."/>
            <person name="Jackson L."/>
            <person name="Jakkamsetti A."/>
            <person name="Javaid M."/>
            <person name="Jiang H."/>
            <person name="Korchina V."/>
            <person name="Kovar C."/>
            <person name="Lara F."/>
            <person name="Lee S."/>
            <person name="Mata R."/>
            <person name="Mathew T."/>
            <person name="Moen C."/>
            <person name="Morales K."/>
            <person name="Munidasa M."/>
            <person name="Nazareth L."/>
            <person name="Ngo R."/>
            <person name="Nguyen L."/>
            <person name="Okwuonu G."/>
            <person name="Ongeri F."/>
            <person name="Patil S."/>
            <person name="Petrosino J."/>
            <person name="Pham C."/>
            <person name="Pham P."/>
            <person name="Pu L.-L."/>
            <person name="Puazo M."/>
            <person name="Raj R."/>
            <person name="Reid J."/>
            <person name="Rouhana J."/>
            <person name="Saada N."/>
            <person name="Shang Y."/>
            <person name="Simmons D."/>
            <person name="Thornton R."/>
            <person name="Warren J."/>
            <person name="Weissenberger G."/>
            <person name="Zhang J."/>
            <person name="Zhang L."/>
            <person name="Zhou C."/>
            <person name="Zhu D."/>
            <person name="Muzny D."/>
            <person name="Worley K."/>
            <person name="Gibbs R."/>
        </authorList>
    </citation>
    <scope>NUCLEOTIDE SEQUENCE [LARGE SCALE GENOMIC DNA]</scope>
    <source>
        <strain evidence="13 14">DSM 15436</strain>
    </source>
</reference>
<evidence type="ECO:0000256" key="6">
    <source>
        <dbReference type="ARBA" id="ARBA00022984"/>
    </source>
</evidence>
<dbReference type="UniPathway" id="UPA00219"/>
<sequence>MTSQMEPKKVLLAGGGSAGHVNPLLAVGKKLRERGIHAEALGTSYGLEKDLVPGADFTLHTIDKVPAPRRINGDLVRFLPRLRKVYKQTKQIIKTGDFDAVVGFGGYVSAPAYLAARSLGLPVIIHEQNMHPGMANKLGAGWAKLVGITFADTPLRAKTGETKHVGLPLRPEVEDLAGKLADPAGKQKLRVKVAAELGFDPEKTTVLVTGGSLGAVKLNRVLAEAAGLFPETVQVLHLTGKGKSAAVMEILEQQKCVSTWQVHEYFVDMTAAFAMADFVICRSGAGIVAELTALGIPALYVPLPIGNGEQKLNAQAVVAAGGALLVEDAVLNMDTIKHQVLPFLENPVQLAEMGRVSKEYGRLDAADTMAELVKEIIGA</sequence>
<dbReference type="eggNOG" id="COG0707">
    <property type="taxonomic scope" value="Bacteria"/>
</dbReference>
<dbReference type="RefSeq" id="WP_006547499.1">
    <property type="nucleotide sequence ID" value="NZ_DS999546.1"/>
</dbReference>
<feature type="binding site" evidence="10">
    <location>
        <position position="170"/>
    </location>
    <ligand>
        <name>UDP-N-acetyl-alpha-D-glucosamine</name>
        <dbReference type="ChEBI" id="CHEBI:57705"/>
    </ligand>
</feature>
<comment type="caution">
    <text evidence="13">The sequence shown here is derived from an EMBL/GenBank/DDBJ whole genome shotgun (WGS) entry which is preliminary data.</text>
</comment>
<dbReference type="HOGENOM" id="CLU_037404_1_0_11"/>
<name>C0VZB2_9ACTO</name>
<keyword evidence="14" id="KW-1185">Reference proteome</keyword>
<dbReference type="PANTHER" id="PTHR21015:SF22">
    <property type="entry name" value="GLYCOSYLTRANSFERASE"/>
    <property type="match status" value="1"/>
</dbReference>